<dbReference type="InterPro" id="IPR002525">
    <property type="entry name" value="Transp_IS110-like_N"/>
</dbReference>
<dbReference type="PANTHER" id="PTHR33055">
    <property type="entry name" value="TRANSPOSASE FOR INSERTION SEQUENCE ELEMENT IS1111A"/>
    <property type="match status" value="1"/>
</dbReference>
<dbReference type="InterPro" id="IPR047650">
    <property type="entry name" value="Transpos_IS110"/>
</dbReference>
<name>A0ABT9IGD4_9ACTN</name>
<sequence>MQEPQEIHDEEHEQLIERVAAIDVAKASGMVCTRVPHPSVAKRRLTRVWEVKATTQSIMELADQLAEARIERVTVESTSDYWRGFFFLLEARGLDVMLVNAREVKNVPGRPKTDKLDAVWLAKLTERGMLRPSFVPPTEIRVLRDYTRLRTDLTVERTRHWSRLEKLLEDALIKITTVASRIDGVSVREMIEALIAGQRDPRVLAGFARGRMRMKHTALVEALTGRFDDHHGELARMLLDQIDALNAQIERLTTRIDELIEAIPAARAPAGPSGGEPAGSEPAGDQPRSALDRLDEIPGLARRGAQVILAEIGLNMAQFPTAGHLVSWARLCPRTIQSGPTTRAGRTGKGNPYLKGVLGEMATAAAKTNTFLGERYRRLVKRRGKLKALVAVARSILVIIWHLLADPMLRYRDLGADYHSLRIDKGRKTRDHLRGLEALGYTVTLTQAA</sequence>
<feature type="region of interest" description="Disordered" evidence="2">
    <location>
        <begin position="267"/>
        <end position="290"/>
    </location>
</feature>
<comment type="caution">
    <text evidence="5">The sequence shown here is derived from an EMBL/GenBank/DDBJ whole genome shotgun (WGS) entry which is preliminary data.</text>
</comment>
<dbReference type="EMBL" id="JASNFN010000027">
    <property type="protein sequence ID" value="MDP5184616.1"/>
    <property type="molecule type" value="Genomic_DNA"/>
</dbReference>
<dbReference type="Pfam" id="PF02371">
    <property type="entry name" value="Transposase_20"/>
    <property type="match status" value="1"/>
</dbReference>
<feature type="domain" description="Transposase IS116/IS110/IS902 C-terminal" evidence="4">
    <location>
        <begin position="292"/>
        <end position="373"/>
    </location>
</feature>
<feature type="domain" description="Transposase IS110-like N-terminal" evidence="3">
    <location>
        <begin position="21"/>
        <end position="170"/>
    </location>
</feature>
<organism evidence="5 6">
    <name type="scientific">Blastococcus carthaginiensis</name>
    <dbReference type="NCBI Taxonomy" id="3050034"/>
    <lineage>
        <taxon>Bacteria</taxon>
        <taxon>Bacillati</taxon>
        <taxon>Actinomycetota</taxon>
        <taxon>Actinomycetes</taxon>
        <taxon>Geodermatophilales</taxon>
        <taxon>Geodermatophilaceae</taxon>
        <taxon>Blastococcus</taxon>
    </lineage>
</organism>
<evidence type="ECO:0000259" key="4">
    <source>
        <dbReference type="Pfam" id="PF02371"/>
    </source>
</evidence>
<protein>
    <submittedName>
        <fullName evidence="5">IS110 family transposase</fullName>
    </submittedName>
</protein>
<dbReference type="InterPro" id="IPR003346">
    <property type="entry name" value="Transposase_20"/>
</dbReference>
<accession>A0ABT9IGD4</accession>
<evidence type="ECO:0000259" key="3">
    <source>
        <dbReference type="Pfam" id="PF01548"/>
    </source>
</evidence>
<dbReference type="PANTHER" id="PTHR33055:SF15">
    <property type="entry name" value="TRANSPOSASE-RELATED"/>
    <property type="match status" value="1"/>
</dbReference>
<reference evidence="6" key="1">
    <citation type="submission" date="2023-05" db="EMBL/GenBank/DDBJ databases">
        <title>Draft genome of Pseudofrankia sp. BMG5.37.</title>
        <authorList>
            <person name="Gtari M."/>
            <person name="Ghodhbane F."/>
            <person name="Sbissi I."/>
        </authorList>
    </citation>
    <scope>NUCLEOTIDE SEQUENCE [LARGE SCALE GENOMIC DNA]</scope>
    <source>
        <strain evidence="6">BMG 814</strain>
    </source>
</reference>
<dbReference type="Proteomes" id="UP001233673">
    <property type="component" value="Unassembled WGS sequence"/>
</dbReference>
<evidence type="ECO:0000313" key="5">
    <source>
        <dbReference type="EMBL" id="MDP5184616.1"/>
    </source>
</evidence>
<evidence type="ECO:0000313" key="6">
    <source>
        <dbReference type="Proteomes" id="UP001233673"/>
    </source>
</evidence>
<keyword evidence="6" id="KW-1185">Reference proteome</keyword>
<evidence type="ECO:0000256" key="1">
    <source>
        <dbReference type="SAM" id="Coils"/>
    </source>
</evidence>
<dbReference type="Pfam" id="PF01548">
    <property type="entry name" value="DEDD_Tnp_IS110"/>
    <property type="match status" value="1"/>
</dbReference>
<evidence type="ECO:0000256" key="2">
    <source>
        <dbReference type="SAM" id="MobiDB-lite"/>
    </source>
</evidence>
<proteinExistence type="predicted"/>
<feature type="coiled-coil region" evidence="1">
    <location>
        <begin position="235"/>
        <end position="262"/>
    </location>
</feature>
<gene>
    <name evidence="5" type="ORF">QOZ88_18420</name>
</gene>
<dbReference type="NCBIfam" id="NF033542">
    <property type="entry name" value="transpos_IS110"/>
    <property type="match status" value="1"/>
</dbReference>
<keyword evidence="1" id="KW-0175">Coiled coil</keyword>